<dbReference type="AlphaFoldDB" id="A0A7E5A000"/>
<sequence>MRFIAIFLFLVSISAKSLYDTCIEAVNYEAELPCLLQLNGFRRCKALSVTPEVHGKPYVCGVTNPNSKSAKLKIFLYGNSYAMRHYDGFKSGLSDYYSEFHMVAQGSCSIFSFANLPKWMCDRLHETGNAVIDDVKPDVVIVVQKTDHIIPFKNPPNETLDEATILSSETFQALANKTRLLLIVESNPSYRRQSILTNTDIPDGFKIPKDQCFINATSAARQLDPSWDRITASISNCSNCVALPMRDIFCNGPEGQCPMFTSDGEPLLCDATHAYTNLVKKIVPRIIDAIKTHLLYLV</sequence>
<evidence type="ECO:0000313" key="4">
    <source>
        <dbReference type="WBParaSite" id="Pan_g6355.t1"/>
    </source>
</evidence>
<keyword evidence="1" id="KW-0732">Signal</keyword>
<evidence type="ECO:0000313" key="3">
    <source>
        <dbReference type="Proteomes" id="UP000492821"/>
    </source>
</evidence>
<dbReference type="Pfam" id="PF19040">
    <property type="entry name" value="SGNH"/>
    <property type="match status" value="1"/>
</dbReference>
<reference evidence="4" key="2">
    <citation type="submission" date="2020-10" db="UniProtKB">
        <authorList>
            <consortium name="WormBaseParasite"/>
        </authorList>
    </citation>
    <scope>IDENTIFICATION</scope>
</reference>
<feature type="signal peptide" evidence="1">
    <location>
        <begin position="1"/>
        <end position="15"/>
    </location>
</feature>
<reference evidence="3" key="1">
    <citation type="journal article" date="2013" name="Genetics">
        <title>The draft genome and transcriptome of Panagrellus redivivus are shaped by the harsh demands of a free-living lifestyle.</title>
        <authorList>
            <person name="Srinivasan J."/>
            <person name="Dillman A.R."/>
            <person name="Macchietto M.G."/>
            <person name="Heikkinen L."/>
            <person name="Lakso M."/>
            <person name="Fracchia K.M."/>
            <person name="Antoshechkin I."/>
            <person name="Mortazavi A."/>
            <person name="Wong G."/>
            <person name="Sternberg P.W."/>
        </authorList>
    </citation>
    <scope>NUCLEOTIDE SEQUENCE [LARGE SCALE GENOMIC DNA]</scope>
    <source>
        <strain evidence="3">MT8872</strain>
    </source>
</reference>
<proteinExistence type="predicted"/>
<evidence type="ECO:0000256" key="1">
    <source>
        <dbReference type="SAM" id="SignalP"/>
    </source>
</evidence>
<accession>A0A7E5A000</accession>
<dbReference type="Proteomes" id="UP000492821">
    <property type="component" value="Unassembled WGS sequence"/>
</dbReference>
<protein>
    <submittedName>
        <fullName evidence="4">SGNH domain-containing protein</fullName>
    </submittedName>
</protein>
<evidence type="ECO:0000259" key="2">
    <source>
        <dbReference type="Pfam" id="PF19040"/>
    </source>
</evidence>
<feature type="domain" description="SGNH" evidence="2">
    <location>
        <begin position="58"/>
        <end position="274"/>
    </location>
</feature>
<dbReference type="InterPro" id="IPR043968">
    <property type="entry name" value="SGNH"/>
</dbReference>
<name>A0A7E5A000_PANRE</name>
<feature type="chain" id="PRO_5028853111" evidence="1">
    <location>
        <begin position="16"/>
        <end position="298"/>
    </location>
</feature>
<dbReference type="WBParaSite" id="Pan_g6355.t1">
    <property type="protein sequence ID" value="Pan_g6355.t1"/>
    <property type="gene ID" value="Pan_g6355"/>
</dbReference>
<keyword evidence="3" id="KW-1185">Reference proteome</keyword>
<organism evidence="3 4">
    <name type="scientific">Panagrellus redivivus</name>
    <name type="common">Microworm</name>
    <dbReference type="NCBI Taxonomy" id="6233"/>
    <lineage>
        <taxon>Eukaryota</taxon>
        <taxon>Metazoa</taxon>
        <taxon>Ecdysozoa</taxon>
        <taxon>Nematoda</taxon>
        <taxon>Chromadorea</taxon>
        <taxon>Rhabditida</taxon>
        <taxon>Tylenchina</taxon>
        <taxon>Panagrolaimomorpha</taxon>
        <taxon>Panagrolaimoidea</taxon>
        <taxon>Panagrolaimidae</taxon>
        <taxon>Panagrellus</taxon>
    </lineage>
</organism>